<dbReference type="InterPro" id="IPR024083">
    <property type="entry name" value="Fumarase/histidase_N"/>
</dbReference>
<dbReference type="EMBL" id="CT867989">
    <property type="protein sequence ID" value="CAK56941.1"/>
    <property type="molecule type" value="Genomic_DNA"/>
</dbReference>
<dbReference type="FunCoup" id="A0BEH4">
    <property type="interactions" value="889"/>
</dbReference>
<evidence type="ECO:0000256" key="6">
    <source>
        <dbReference type="ARBA" id="ARBA00022755"/>
    </source>
</evidence>
<dbReference type="InterPro" id="IPR004769">
    <property type="entry name" value="Pur_lyase"/>
</dbReference>
<dbReference type="eggNOG" id="KOG2700">
    <property type="taxonomic scope" value="Eukaryota"/>
</dbReference>
<dbReference type="Pfam" id="PF08328">
    <property type="entry name" value="ASL_C"/>
    <property type="match status" value="1"/>
</dbReference>
<dbReference type="Pfam" id="PF00206">
    <property type="entry name" value="Lyase_1"/>
    <property type="match status" value="1"/>
</dbReference>
<dbReference type="PANTHER" id="PTHR43411">
    <property type="entry name" value="ADENYLOSUCCINATE LYASE"/>
    <property type="match status" value="1"/>
</dbReference>
<evidence type="ECO:0000256" key="2">
    <source>
        <dbReference type="ARBA" id="ARBA00004734"/>
    </source>
</evidence>
<keyword evidence="7 9" id="KW-0456">Lyase</keyword>
<dbReference type="OMA" id="FNDLENH"/>
<dbReference type="GO" id="GO:0006163">
    <property type="term" value="P:purine nucleotide metabolic process"/>
    <property type="evidence" value="ECO:0000318"/>
    <property type="project" value="GO_Central"/>
</dbReference>
<dbReference type="InterPro" id="IPR020557">
    <property type="entry name" value="Fumarate_lyase_CS"/>
</dbReference>
<dbReference type="RefSeq" id="XP_001424339.1">
    <property type="nucleotide sequence ID" value="XM_001424302.1"/>
</dbReference>
<dbReference type="NCBIfam" id="TIGR00928">
    <property type="entry name" value="purB"/>
    <property type="match status" value="1"/>
</dbReference>
<dbReference type="InterPro" id="IPR047136">
    <property type="entry name" value="PurB_bact"/>
</dbReference>
<dbReference type="AlphaFoldDB" id="A0BEH4"/>
<keyword evidence="6 9" id="KW-0658">Purine biosynthesis</keyword>
<evidence type="ECO:0000313" key="13">
    <source>
        <dbReference type="Proteomes" id="UP000000600"/>
    </source>
</evidence>
<protein>
    <recommendedName>
        <fullName evidence="5 9">Adenylosuccinate lyase</fullName>
        <shortName evidence="9">ASL</shortName>
        <ecNumber evidence="4 9">4.3.2.2</ecNumber>
    </recommendedName>
    <alternativeName>
        <fullName evidence="8 9">Adenylosuccinase</fullName>
    </alternativeName>
</protein>
<dbReference type="KEGG" id="ptm:GSPATT00027974001"/>
<comment type="catalytic activity">
    <reaction evidence="9">
        <text>N(6)-(1,2-dicarboxyethyl)-AMP = fumarate + AMP</text>
        <dbReference type="Rhea" id="RHEA:16853"/>
        <dbReference type="ChEBI" id="CHEBI:29806"/>
        <dbReference type="ChEBI" id="CHEBI:57567"/>
        <dbReference type="ChEBI" id="CHEBI:456215"/>
        <dbReference type="EC" id="4.3.2.2"/>
    </reaction>
</comment>
<dbReference type="Gene3D" id="1.10.275.10">
    <property type="entry name" value="Fumarase/aspartase (N-terminal domain)"/>
    <property type="match status" value="1"/>
</dbReference>
<dbReference type="Gene3D" id="1.20.200.10">
    <property type="entry name" value="Fumarase/aspartase (Central domain)"/>
    <property type="match status" value="1"/>
</dbReference>
<comment type="catalytic activity">
    <reaction evidence="9">
        <text>(2S)-2-[5-amino-1-(5-phospho-beta-D-ribosyl)imidazole-4-carboxamido]succinate = 5-amino-1-(5-phospho-beta-D-ribosyl)imidazole-4-carboxamide + fumarate</text>
        <dbReference type="Rhea" id="RHEA:23920"/>
        <dbReference type="ChEBI" id="CHEBI:29806"/>
        <dbReference type="ChEBI" id="CHEBI:58443"/>
        <dbReference type="ChEBI" id="CHEBI:58475"/>
        <dbReference type="EC" id="4.3.2.2"/>
    </reaction>
</comment>
<dbReference type="InterPro" id="IPR022761">
    <property type="entry name" value="Fumarate_lyase_N"/>
</dbReference>
<reference evidence="12 13" key="1">
    <citation type="journal article" date="2006" name="Nature">
        <title>Global trends of whole-genome duplications revealed by the ciliate Paramecium tetraurelia.</title>
        <authorList>
            <consortium name="Genoscope"/>
            <person name="Aury J.-M."/>
            <person name="Jaillon O."/>
            <person name="Duret L."/>
            <person name="Noel B."/>
            <person name="Jubin C."/>
            <person name="Porcel B.M."/>
            <person name="Segurens B."/>
            <person name="Daubin V."/>
            <person name="Anthouard V."/>
            <person name="Aiach N."/>
            <person name="Arnaiz O."/>
            <person name="Billaut A."/>
            <person name="Beisson J."/>
            <person name="Blanc I."/>
            <person name="Bouhouche K."/>
            <person name="Camara F."/>
            <person name="Duharcourt S."/>
            <person name="Guigo R."/>
            <person name="Gogendeau D."/>
            <person name="Katinka M."/>
            <person name="Keller A.-M."/>
            <person name="Kissmehl R."/>
            <person name="Klotz C."/>
            <person name="Koll F."/>
            <person name="Le Moue A."/>
            <person name="Lepere C."/>
            <person name="Malinsky S."/>
            <person name="Nowacki M."/>
            <person name="Nowak J.K."/>
            <person name="Plattner H."/>
            <person name="Poulain J."/>
            <person name="Ruiz F."/>
            <person name="Serrano V."/>
            <person name="Zagulski M."/>
            <person name="Dessen P."/>
            <person name="Betermier M."/>
            <person name="Weissenbach J."/>
            <person name="Scarpelli C."/>
            <person name="Schachter V."/>
            <person name="Sperling L."/>
            <person name="Meyer E."/>
            <person name="Cohen J."/>
            <person name="Wincker P."/>
        </authorList>
    </citation>
    <scope>NUCLEOTIDE SEQUENCE [LARGE SCALE GENOMIC DNA]</scope>
    <source>
        <strain evidence="12 13">Stock d4-2</strain>
    </source>
</reference>
<dbReference type="GO" id="GO:0070626">
    <property type="term" value="F:(S)-2-(5-amino-1-(5-phospho-D-ribosyl)imidazole-4-carboxamido) succinate lyase (fumarate-forming) activity"/>
    <property type="evidence" value="ECO:0007669"/>
    <property type="project" value="RHEA"/>
</dbReference>
<dbReference type="PRINTS" id="PR00149">
    <property type="entry name" value="FUMRATELYASE"/>
</dbReference>
<evidence type="ECO:0000256" key="4">
    <source>
        <dbReference type="ARBA" id="ARBA00012339"/>
    </source>
</evidence>
<evidence type="ECO:0000259" key="11">
    <source>
        <dbReference type="Pfam" id="PF08328"/>
    </source>
</evidence>
<evidence type="ECO:0000256" key="7">
    <source>
        <dbReference type="ARBA" id="ARBA00023239"/>
    </source>
</evidence>
<evidence type="ECO:0000256" key="1">
    <source>
        <dbReference type="ARBA" id="ARBA00004706"/>
    </source>
</evidence>
<organism evidence="12 13">
    <name type="scientific">Paramecium tetraurelia</name>
    <dbReference type="NCBI Taxonomy" id="5888"/>
    <lineage>
        <taxon>Eukaryota</taxon>
        <taxon>Sar</taxon>
        <taxon>Alveolata</taxon>
        <taxon>Ciliophora</taxon>
        <taxon>Intramacronucleata</taxon>
        <taxon>Oligohymenophorea</taxon>
        <taxon>Peniculida</taxon>
        <taxon>Parameciidae</taxon>
        <taxon>Paramecium</taxon>
    </lineage>
</organism>
<dbReference type="InterPro" id="IPR000362">
    <property type="entry name" value="Fumarate_lyase_fam"/>
</dbReference>
<dbReference type="PROSITE" id="PS00163">
    <property type="entry name" value="FUMARATE_LYASES"/>
    <property type="match status" value="1"/>
</dbReference>
<dbReference type="OrthoDB" id="406045at2759"/>
<feature type="domain" description="Adenylosuccinate lyase PurB C-terminal" evidence="11">
    <location>
        <begin position="352"/>
        <end position="466"/>
    </location>
</feature>
<dbReference type="InterPro" id="IPR008948">
    <property type="entry name" value="L-Aspartase-like"/>
</dbReference>
<evidence type="ECO:0000256" key="3">
    <source>
        <dbReference type="ARBA" id="ARBA00008273"/>
    </source>
</evidence>
<feature type="domain" description="Fumarate lyase N-terminal" evidence="10">
    <location>
        <begin position="51"/>
        <end position="333"/>
    </location>
</feature>
<keyword evidence="13" id="KW-1185">Reference proteome</keyword>
<evidence type="ECO:0000256" key="9">
    <source>
        <dbReference type="RuleBase" id="RU361172"/>
    </source>
</evidence>
<dbReference type="NCBIfam" id="NF006764">
    <property type="entry name" value="PRK09285.1"/>
    <property type="match status" value="1"/>
</dbReference>
<dbReference type="EC" id="4.3.2.2" evidence="4 9"/>
<dbReference type="STRING" id="5888.A0BEH4"/>
<dbReference type="Proteomes" id="UP000000600">
    <property type="component" value="Unassembled WGS sequence"/>
</dbReference>
<evidence type="ECO:0000259" key="10">
    <source>
        <dbReference type="Pfam" id="PF00206"/>
    </source>
</evidence>
<comment type="similarity">
    <text evidence="3 9">Belongs to the lyase 1 family. Adenylosuccinate lyase subfamily.</text>
</comment>
<accession>A0BEH4</accession>
<dbReference type="InParanoid" id="A0BEH4"/>
<dbReference type="GO" id="GO:0004018">
    <property type="term" value="F:N6-(1,2-dicarboxyethyl)AMP AMP-lyase (fumarate-forming) activity"/>
    <property type="evidence" value="ECO:0000318"/>
    <property type="project" value="GO_Central"/>
</dbReference>
<gene>
    <name evidence="12" type="ORF">GSPATT00027974001</name>
</gene>
<evidence type="ECO:0000313" key="12">
    <source>
        <dbReference type="EMBL" id="CAK56941.1"/>
    </source>
</evidence>
<evidence type="ECO:0000256" key="8">
    <source>
        <dbReference type="ARBA" id="ARBA00030717"/>
    </source>
</evidence>
<dbReference type="UniPathway" id="UPA00074">
    <property type="reaction ID" value="UER00132"/>
</dbReference>
<proteinExistence type="inferred from homology"/>
<comment type="pathway">
    <text evidence="1 9">Purine metabolism; IMP biosynthesis via de novo pathway; 5-amino-1-(5-phospho-D-ribosyl)imidazole-4-carboxamide from 5-amino-1-(5-phospho-D-ribosyl)imidazole-4-carboxylate: step 2/2.</text>
</comment>
<dbReference type="UniPathway" id="UPA00075">
    <property type="reaction ID" value="UER00336"/>
</dbReference>
<dbReference type="GO" id="GO:0044208">
    <property type="term" value="P:'de novo' AMP biosynthetic process"/>
    <property type="evidence" value="ECO:0007669"/>
    <property type="project" value="UniProtKB-UniPathway"/>
</dbReference>
<dbReference type="Gene3D" id="1.10.40.30">
    <property type="entry name" value="Fumarase/aspartase (C-terminal domain)"/>
    <property type="match status" value="1"/>
</dbReference>
<name>A0BEH4_PARTE</name>
<dbReference type="InterPro" id="IPR013539">
    <property type="entry name" value="PurB_C"/>
</dbReference>
<dbReference type="GO" id="GO:0006189">
    <property type="term" value="P:'de novo' IMP biosynthetic process"/>
    <property type="evidence" value="ECO:0007669"/>
    <property type="project" value="UniProtKB-UniPathway"/>
</dbReference>
<comment type="pathway">
    <text evidence="2 9">Purine metabolism; AMP biosynthesis via de novo pathway; AMP from IMP: step 2/2.</text>
</comment>
<dbReference type="PANTHER" id="PTHR43411:SF1">
    <property type="entry name" value="ADENYLOSUCCINATE LYASE"/>
    <property type="match status" value="1"/>
</dbReference>
<dbReference type="SUPFAM" id="SSF48557">
    <property type="entry name" value="L-aspartase-like"/>
    <property type="match status" value="1"/>
</dbReference>
<sequence length="476" mass="55038">MQINEDQIIEFKESTLTAISPLDGRYASQTAPIKDYFSEYALMKQYNCCHSRYRIKVEIEWLKFLHSKSMIKQGNSVLSLTALDLTYLDLIYDKFDVTKSFRVKQIESTTNHDVKSIEYYIKEELDKNPILHSMKEYVHFCCTSEDINNIAYSLMMTDAKNNLLMKSLEGVVNKLVQLSHDHYNVPMLSRTHGQVASPTTVGKEFANFAYRIRNHSELLRNLKFEAKLNGAVGNYNAHLLAYPNYDWPILSKQFIEELKLKHNPFTTQIEPHDSVALYYSYLNLINNILVGLSRDVWSYISINYFEQKSIKSEVGSSTMPHKVNPIDFENCEGNLGLSNSLAQHFMNKLVISRYQRDLSDSTVMRNHGVCLGYAVVGYRSLIKGLDKISPNYETIFNDLENHWEVLAEPIQQIMRQYGVPNPYEQLKELTRGQKITKDSLREFISKLSLPEDVKKKLLSLEPKDYIGNADKMARLI</sequence>
<evidence type="ECO:0000256" key="5">
    <source>
        <dbReference type="ARBA" id="ARBA00017058"/>
    </source>
</evidence>
<dbReference type="HOGENOM" id="CLU_025566_2_0_1"/>
<dbReference type="GeneID" id="5010123"/>